<evidence type="ECO:0008006" key="9">
    <source>
        <dbReference type="Google" id="ProtNLM"/>
    </source>
</evidence>
<dbReference type="SUPFAM" id="SSF81338">
    <property type="entry name" value="Aquaporin-like"/>
    <property type="match status" value="1"/>
</dbReference>
<keyword evidence="5 6" id="KW-0472">Membrane</keyword>
<evidence type="ECO:0000256" key="5">
    <source>
        <dbReference type="ARBA" id="ARBA00023136"/>
    </source>
</evidence>
<dbReference type="OrthoDB" id="1580043at2759"/>
<comment type="subcellular location">
    <subcellularLocation>
        <location evidence="1">Membrane</location>
        <topology evidence="1">Multi-pass membrane protein</topology>
    </subcellularLocation>
</comment>
<sequence>MRGDLRDAVGPVFDFASTAPPWVMMVSQVVLTTAVVRISQAILDQNNPLFRLLEEFICVFQTIVFSYELGVIRRAYGPLLYSVALFLAIMFYARLYRRFVFNNPAVTVHKYIAQRGMSDVELVQHIGVQVAAAWVGFMYVHWIWASPLSEPVHKEQLALFVPCKSFINVSLVNAILVETTIAFIVRFVAHGGAFGLPLGRYGPVFPALACVACTLIGFSYTGGFYNPTLAFSMQYNCSGHDNWEFAAVYVAGPLIASFIVGLYGDAIWRRLKPRDPATSE</sequence>
<dbReference type="GO" id="GO:0015267">
    <property type="term" value="F:channel activity"/>
    <property type="evidence" value="ECO:0007669"/>
    <property type="project" value="TreeGrafter"/>
</dbReference>
<name>A0A9X6NJ44_HYPEX</name>
<protein>
    <recommendedName>
        <fullName evidence="9">Aquaporin</fullName>
    </recommendedName>
</protein>
<dbReference type="GO" id="GO:0005737">
    <property type="term" value="C:cytoplasm"/>
    <property type="evidence" value="ECO:0007669"/>
    <property type="project" value="TreeGrafter"/>
</dbReference>
<keyword evidence="2 6" id="KW-0812">Transmembrane</keyword>
<accession>A0A9X6NJ44</accession>
<dbReference type="InterPro" id="IPR051883">
    <property type="entry name" value="AQP11/12_channel"/>
</dbReference>
<feature type="transmembrane region" description="Helical" evidence="6">
    <location>
        <begin position="75"/>
        <end position="93"/>
    </location>
</feature>
<feature type="transmembrane region" description="Helical" evidence="6">
    <location>
        <begin position="165"/>
        <end position="189"/>
    </location>
</feature>
<dbReference type="GO" id="GO:0016020">
    <property type="term" value="C:membrane"/>
    <property type="evidence" value="ECO:0007669"/>
    <property type="project" value="UniProtKB-SubCell"/>
</dbReference>
<evidence type="ECO:0000313" key="7">
    <source>
        <dbReference type="EMBL" id="OWA51551.1"/>
    </source>
</evidence>
<proteinExistence type="predicted"/>
<dbReference type="AlphaFoldDB" id="A0A9X6NJ44"/>
<dbReference type="Gene3D" id="1.20.1080.10">
    <property type="entry name" value="Glycerol uptake facilitator protein"/>
    <property type="match status" value="1"/>
</dbReference>
<feature type="transmembrane region" description="Helical" evidence="6">
    <location>
        <begin position="245"/>
        <end position="264"/>
    </location>
</feature>
<evidence type="ECO:0000256" key="4">
    <source>
        <dbReference type="ARBA" id="ARBA00023016"/>
    </source>
</evidence>
<dbReference type="Proteomes" id="UP000192578">
    <property type="component" value="Unassembled WGS sequence"/>
</dbReference>
<keyword evidence="8" id="KW-1185">Reference proteome</keyword>
<feature type="transmembrane region" description="Helical" evidence="6">
    <location>
        <begin position="122"/>
        <end position="145"/>
    </location>
</feature>
<feature type="transmembrane region" description="Helical" evidence="6">
    <location>
        <begin position="201"/>
        <end position="225"/>
    </location>
</feature>
<dbReference type="InterPro" id="IPR023271">
    <property type="entry name" value="Aquaporin-like"/>
</dbReference>
<organism evidence="7 8">
    <name type="scientific">Hypsibius exemplaris</name>
    <name type="common">Freshwater tardigrade</name>
    <dbReference type="NCBI Taxonomy" id="2072580"/>
    <lineage>
        <taxon>Eukaryota</taxon>
        <taxon>Metazoa</taxon>
        <taxon>Ecdysozoa</taxon>
        <taxon>Tardigrada</taxon>
        <taxon>Eutardigrada</taxon>
        <taxon>Parachela</taxon>
        <taxon>Hypsibioidea</taxon>
        <taxon>Hypsibiidae</taxon>
        <taxon>Hypsibius</taxon>
    </lineage>
</organism>
<reference evidence="8" key="1">
    <citation type="submission" date="2017-01" db="EMBL/GenBank/DDBJ databases">
        <title>Comparative genomics of anhydrobiosis in the tardigrade Hypsibius dujardini.</title>
        <authorList>
            <person name="Yoshida Y."/>
            <person name="Koutsovoulos G."/>
            <person name="Laetsch D."/>
            <person name="Stevens L."/>
            <person name="Kumar S."/>
            <person name="Horikawa D."/>
            <person name="Ishino K."/>
            <person name="Komine S."/>
            <person name="Tomita M."/>
            <person name="Blaxter M."/>
            <person name="Arakawa K."/>
        </authorList>
    </citation>
    <scope>NUCLEOTIDE SEQUENCE [LARGE SCALE GENOMIC DNA]</scope>
    <source>
        <strain evidence="8">Z151</strain>
    </source>
</reference>
<dbReference type="PANTHER" id="PTHR21191:SF16">
    <property type="entry name" value="AQUAPORIN"/>
    <property type="match status" value="1"/>
</dbReference>
<evidence type="ECO:0000256" key="3">
    <source>
        <dbReference type="ARBA" id="ARBA00022989"/>
    </source>
</evidence>
<comment type="caution">
    <text evidence="7">The sequence shown here is derived from an EMBL/GenBank/DDBJ whole genome shotgun (WGS) entry which is preliminary data.</text>
</comment>
<evidence type="ECO:0000256" key="1">
    <source>
        <dbReference type="ARBA" id="ARBA00004141"/>
    </source>
</evidence>
<keyword evidence="3 6" id="KW-1133">Transmembrane helix</keyword>
<dbReference type="PANTHER" id="PTHR21191">
    <property type="entry name" value="AQUAPORIN"/>
    <property type="match status" value="1"/>
</dbReference>
<evidence type="ECO:0000256" key="2">
    <source>
        <dbReference type="ARBA" id="ARBA00022692"/>
    </source>
</evidence>
<evidence type="ECO:0000313" key="8">
    <source>
        <dbReference type="Proteomes" id="UP000192578"/>
    </source>
</evidence>
<dbReference type="EMBL" id="MTYJ01000231">
    <property type="protein sequence ID" value="OWA51551.1"/>
    <property type="molecule type" value="Genomic_DNA"/>
</dbReference>
<gene>
    <name evidence="7" type="ORF">BV898_16030</name>
</gene>
<evidence type="ECO:0000256" key="6">
    <source>
        <dbReference type="SAM" id="Phobius"/>
    </source>
</evidence>
<keyword evidence="4" id="KW-0346">Stress response</keyword>